<protein>
    <recommendedName>
        <fullName evidence="4">Phenylalanyl-tRNA synthetase subunit beta</fullName>
    </recommendedName>
</protein>
<gene>
    <name evidence="2" type="ORF">JMN32_16115</name>
</gene>
<organism evidence="2 3">
    <name type="scientific">Fulvivirga marina</name>
    <dbReference type="NCBI Taxonomy" id="2494733"/>
    <lineage>
        <taxon>Bacteria</taxon>
        <taxon>Pseudomonadati</taxon>
        <taxon>Bacteroidota</taxon>
        <taxon>Cytophagia</taxon>
        <taxon>Cytophagales</taxon>
        <taxon>Fulvivirgaceae</taxon>
        <taxon>Fulvivirga</taxon>
    </lineage>
</organism>
<name>A0A937G0F0_9BACT</name>
<feature type="coiled-coil region" evidence="1">
    <location>
        <begin position="3"/>
        <end position="58"/>
    </location>
</feature>
<dbReference type="AlphaFoldDB" id="A0A937G0F0"/>
<evidence type="ECO:0000256" key="1">
    <source>
        <dbReference type="SAM" id="Coils"/>
    </source>
</evidence>
<dbReference type="EMBL" id="JAEUGD010000053">
    <property type="protein sequence ID" value="MBL6447846.1"/>
    <property type="molecule type" value="Genomic_DNA"/>
</dbReference>
<evidence type="ECO:0008006" key="4">
    <source>
        <dbReference type="Google" id="ProtNLM"/>
    </source>
</evidence>
<keyword evidence="1" id="KW-0175">Coiled coil</keyword>
<evidence type="ECO:0000313" key="2">
    <source>
        <dbReference type="EMBL" id="MBL6447846.1"/>
    </source>
</evidence>
<sequence length="98" mass="11297">MNKEQLKANLLSLERKINLLVGEHKTLKMEVSQLKSENDELRSLVKSKEEQISSFQNKIKISKIVNEIDTGEGNTSELKRKIDDYIKEIDKCIAHLSK</sequence>
<accession>A0A937G0F0</accession>
<evidence type="ECO:0000313" key="3">
    <source>
        <dbReference type="Proteomes" id="UP000614216"/>
    </source>
</evidence>
<reference evidence="2" key="1">
    <citation type="submission" date="2021-01" db="EMBL/GenBank/DDBJ databases">
        <title>Fulvivirga kasyanovii gen. nov., sp nov., a novel member of the phylum Bacteroidetes isolated from seawater in a mussel farm.</title>
        <authorList>
            <person name="Zhao L.-H."/>
            <person name="Wang Z.-J."/>
        </authorList>
    </citation>
    <scope>NUCLEOTIDE SEQUENCE</scope>
    <source>
        <strain evidence="2">29W222</strain>
    </source>
</reference>
<dbReference type="Gene3D" id="1.10.287.1490">
    <property type="match status" value="1"/>
</dbReference>
<dbReference type="RefSeq" id="WP_202857379.1">
    <property type="nucleotide sequence ID" value="NZ_JAEUGD010000053.1"/>
</dbReference>
<proteinExistence type="predicted"/>
<keyword evidence="3" id="KW-1185">Reference proteome</keyword>
<dbReference type="Proteomes" id="UP000614216">
    <property type="component" value="Unassembled WGS sequence"/>
</dbReference>
<comment type="caution">
    <text evidence="2">The sequence shown here is derived from an EMBL/GenBank/DDBJ whole genome shotgun (WGS) entry which is preliminary data.</text>
</comment>